<proteinExistence type="predicted"/>
<dbReference type="Proteomes" id="UP001215280">
    <property type="component" value="Unassembled WGS sequence"/>
</dbReference>
<dbReference type="Gene3D" id="1.10.10.820">
    <property type="match status" value="1"/>
</dbReference>
<accession>A0AAD7N8U7</accession>
<organism evidence="1 2">
    <name type="scientific">Mycena maculata</name>
    <dbReference type="NCBI Taxonomy" id="230809"/>
    <lineage>
        <taxon>Eukaryota</taxon>
        <taxon>Fungi</taxon>
        <taxon>Dikarya</taxon>
        <taxon>Basidiomycota</taxon>
        <taxon>Agaricomycotina</taxon>
        <taxon>Agaricomycetes</taxon>
        <taxon>Agaricomycetidae</taxon>
        <taxon>Agaricales</taxon>
        <taxon>Marasmiineae</taxon>
        <taxon>Mycenaceae</taxon>
        <taxon>Mycena</taxon>
    </lineage>
</organism>
<dbReference type="SUPFAM" id="SSF52540">
    <property type="entry name" value="P-loop containing nucleoside triphosphate hydrolases"/>
    <property type="match status" value="1"/>
</dbReference>
<gene>
    <name evidence="1" type="ORF">DFH07DRAFT_961268</name>
</gene>
<dbReference type="InterPro" id="IPR027417">
    <property type="entry name" value="P-loop_NTPase"/>
</dbReference>
<name>A0AAD7N8U7_9AGAR</name>
<protein>
    <submittedName>
        <fullName evidence="1">Uncharacterized protein</fullName>
    </submittedName>
</protein>
<reference evidence="1" key="1">
    <citation type="submission" date="2023-03" db="EMBL/GenBank/DDBJ databases">
        <title>Massive genome expansion in bonnet fungi (Mycena s.s.) driven by repeated elements and novel gene families across ecological guilds.</title>
        <authorList>
            <consortium name="Lawrence Berkeley National Laboratory"/>
            <person name="Harder C.B."/>
            <person name="Miyauchi S."/>
            <person name="Viragh M."/>
            <person name="Kuo A."/>
            <person name="Thoen E."/>
            <person name="Andreopoulos B."/>
            <person name="Lu D."/>
            <person name="Skrede I."/>
            <person name="Drula E."/>
            <person name="Henrissat B."/>
            <person name="Morin E."/>
            <person name="Kohler A."/>
            <person name="Barry K."/>
            <person name="LaButti K."/>
            <person name="Morin E."/>
            <person name="Salamov A."/>
            <person name="Lipzen A."/>
            <person name="Mereny Z."/>
            <person name="Hegedus B."/>
            <person name="Baldrian P."/>
            <person name="Stursova M."/>
            <person name="Weitz H."/>
            <person name="Taylor A."/>
            <person name="Grigoriev I.V."/>
            <person name="Nagy L.G."/>
            <person name="Martin F."/>
            <person name="Kauserud H."/>
        </authorList>
    </citation>
    <scope>NUCLEOTIDE SEQUENCE</scope>
    <source>
        <strain evidence="1">CBHHK188m</strain>
    </source>
</reference>
<dbReference type="EMBL" id="JARJLG010000081">
    <property type="protein sequence ID" value="KAJ7750670.1"/>
    <property type="molecule type" value="Genomic_DNA"/>
</dbReference>
<keyword evidence="2" id="KW-1185">Reference proteome</keyword>
<evidence type="ECO:0000313" key="1">
    <source>
        <dbReference type="EMBL" id="KAJ7750670.1"/>
    </source>
</evidence>
<comment type="caution">
    <text evidence="1">The sequence shown here is derived from an EMBL/GenBank/DDBJ whole genome shotgun (WGS) entry which is preliminary data.</text>
</comment>
<dbReference type="AlphaFoldDB" id="A0AAD7N8U7"/>
<evidence type="ECO:0000313" key="2">
    <source>
        <dbReference type="Proteomes" id="UP001215280"/>
    </source>
</evidence>
<sequence>MHSGETASGKSENRCLAIKSLLEHSVSAPEKKRSKLTQQVPAASFRFGAYTELQFSHRSRLPNLHIFYYLVASASPEERAHLNLLDKSTVRCLGPHHTSTPLKLALKTIGLNKRHVAHSRDSDAAVVRNVDLLHLITDFLGVLPAALEASLAYRTKLVKKELYIVVSAEGPAALRGRIEKGTVDALVHELVFATVFLQTPCKPEEATRQGKSGATMRSQCCCACHCFSAARASRRSLCAAPDTSSLGPHRRSSTACACVWGGWRASICTSTDPDAWEDFRAGAFPDVFIPAPQPATSGMPVSTSMQAMYALSPVLGAGSPTLGTNTVSPRLDVPIDNMHSPVRHWVTFPSAGITNAVAFASFVANYTNMSDAESTANANNIPAVHNQNMLQALIRQHRILDLRLQNTIHNYLQASGYLTTAVASMAQVWRNRHTPWILVSPALINLNKDLPHNEAIHAAVVVQ</sequence>